<sequence>MDMGMTVVRRPPTAAASKHPIIFSPIAAADKPGLRIPYRHPRVATPISISRASDPKREAPNTESGRRRNPAFVPQEDLEYLVKLGAGSVVAAAAIKYGSIVFPAATSPNLAESTAIITAPVIVAIALLVKQSRADR</sequence>
<evidence type="ECO:0000256" key="1">
    <source>
        <dbReference type="SAM" id="MobiDB-lite"/>
    </source>
</evidence>
<dbReference type="EMBL" id="OOIL02006556">
    <property type="protein sequence ID" value="VFQ97976.1"/>
    <property type="molecule type" value="Genomic_DNA"/>
</dbReference>
<gene>
    <name evidence="3" type="ORF">CCAM_LOCUS39752</name>
</gene>
<proteinExistence type="predicted"/>
<evidence type="ECO:0000256" key="2">
    <source>
        <dbReference type="SAM" id="Phobius"/>
    </source>
</evidence>
<keyword evidence="4" id="KW-1185">Reference proteome</keyword>
<dbReference type="Proteomes" id="UP000595140">
    <property type="component" value="Unassembled WGS sequence"/>
</dbReference>
<dbReference type="AlphaFoldDB" id="A0A484NBT4"/>
<feature type="compositionally biased region" description="Basic and acidic residues" evidence="1">
    <location>
        <begin position="53"/>
        <end position="66"/>
    </location>
</feature>
<keyword evidence="2" id="KW-1133">Transmembrane helix</keyword>
<dbReference type="OrthoDB" id="513929at2759"/>
<keyword evidence="2" id="KW-0472">Membrane</keyword>
<organism evidence="3 4">
    <name type="scientific">Cuscuta campestris</name>
    <dbReference type="NCBI Taxonomy" id="132261"/>
    <lineage>
        <taxon>Eukaryota</taxon>
        <taxon>Viridiplantae</taxon>
        <taxon>Streptophyta</taxon>
        <taxon>Embryophyta</taxon>
        <taxon>Tracheophyta</taxon>
        <taxon>Spermatophyta</taxon>
        <taxon>Magnoliopsida</taxon>
        <taxon>eudicotyledons</taxon>
        <taxon>Gunneridae</taxon>
        <taxon>Pentapetalae</taxon>
        <taxon>asterids</taxon>
        <taxon>lamiids</taxon>
        <taxon>Solanales</taxon>
        <taxon>Convolvulaceae</taxon>
        <taxon>Cuscuteae</taxon>
        <taxon>Cuscuta</taxon>
        <taxon>Cuscuta subgen. Grammica</taxon>
        <taxon>Cuscuta sect. Cleistogrammica</taxon>
    </lineage>
</organism>
<feature type="transmembrane region" description="Helical" evidence="2">
    <location>
        <begin position="84"/>
        <end position="104"/>
    </location>
</feature>
<evidence type="ECO:0000313" key="3">
    <source>
        <dbReference type="EMBL" id="VFQ97976.1"/>
    </source>
</evidence>
<name>A0A484NBT4_9ASTE</name>
<reference evidence="3 4" key="1">
    <citation type="submission" date="2018-04" db="EMBL/GenBank/DDBJ databases">
        <authorList>
            <person name="Vogel A."/>
        </authorList>
    </citation>
    <scope>NUCLEOTIDE SEQUENCE [LARGE SCALE GENOMIC DNA]</scope>
</reference>
<dbReference type="PANTHER" id="PTHR37224">
    <property type="entry name" value="OS02G0804400 PROTEIN"/>
    <property type="match status" value="1"/>
</dbReference>
<feature type="transmembrane region" description="Helical" evidence="2">
    <location>
        <begin position="110"/>
        <end position="129"/>
    </location>
</feature>
<accession>A0A484NBT4</accession>
<protein>
    <submittedName>
        <fullName evidence="3">Uncharacterized protein</fullName>
    </submittedName>
</protein>
<feature type="region of interest" description="Disordered" evidence="1">
    <location>
        <begin position="45"/>
        <end position="71"/>
    </location>
</feature>
<evidence type="ECO:0000313" key="4">
    <source>
        <dbReference type="Proteomes" id="UP000595140"/>
    </source>
</evidence>
<keyword evidence="2" id="KW-0812">Transmembrane</keyword>